<reference evidence="3 4" key="1">
    <citation type="submission" date="2020-06" db="EMBL/GenBank/DDBJ databases">
        <title>Actinokineospora xiongansis sp. nov., isolated from soil of Baiyangdian.</title>
        <authorList>
            <person name="Zhang X."/>
        </authorList>
    </citation>
    <scope>NUCLEOTIDE SEQUENCE [LARGE SCALE GENOMIC DNA]</scope>
    <source>
        <strain evidence="3 4">HBU206404</strain>
    </source>
</reference>
<dbReference type="PANTHER" id="PTHR44216:SF3">
    <property type="entry name" value="PROTEIN O-MANNOSYL-TRANSFERASE TMTC2"/>
    <property type="match status" value="1"/>
</dbReference>
<keyword evidence="1" id="KW-0802">TPR repeat</keyword>
<feature type="transmembrane region" description="Helical" evidence="2">
    <location>
        <begin position="232"/>
        <end position="254"/>
    </location>
</feature>
<protein>
    <submittedName>
        <fullName evidence="3">Tetratricopeptide repeat protein</fullName>
    </submittedName>
</protein>
<dbReference type="InterPro" id="IPR019734">
    <property type="entry name" value="TPR_rpt"/>
</dbReference>
<dbReference type="Gene3D" id="1.25.40.10">
    <property type="entry name" value="Tetratricopeptide repeat domain"/>
    <property type="match status" value="2"/>
</dbReference>
<evidence type="ECO:0000313" key="3">
    <source>
        <dbReference type="EMBL" id="MBC6445740.1"/>
    </source>
</evidence>
<feature type="repeat" description="TPR" evidence="1">
    <location>
        <begin position="39"/>
        <end position="72"/>
    </location>
</feature>
<keyword evidence="2" id="KW-0812">Transmembrane</keyword>
<proteinExistence type="predicted"/>
<dbReference type="RefSeq" id="WP_187217804.1">
    <property type="nucleotide sequence ID" value="NZ_JABVED010000001.1"/>
</dbReference>
<feature type="transmembrane region" description="Helical" evidence="2">
    <location>
        <begin position="266"/>
        <end position="295"/>
    </location>
</feature>
<organism evidence="3 4">
    <name type="scientific">Actinokineospora xionganensis</name>
    <dbReference type="NCBI Taxonomy" id="2684470"/>
    <lineage>
        <taxon>Bacteria</taxon>
        <taxon>Bacillati</taxon>
        <taxon>Actinomycetota</taxon>
        <taxon>Actinomycetes</taxon>
        <taxon>Pseudonocardiales</taxon>
        <taxon>Pseudonocardiaceae</taxon>
        <taxon>Actinokineospora</taxon>
    </lineage>
</organism>
<feature type="transmembrane region" description="Helical" evidence="2">
    <location>
        <begin position="334"/>
        <end position="354"/>
    </location>
</feature>
<dbReference type="InterPro" id="IPR052384">
    <property type="entry name" value="TMTC_O-mannosyltransferase"/>
</dbReference>
<name>A0ABR7KZD5_9PSEU</name>
<keyword evidence="2" id="KW-0472">Membrane</keyword>
<dbReference type="EMBL" id="JABVED010000001">
    <property type="protein sequence ID" value="MBC6445740.1"/>
    <property type="molecule type" value="Genomic_DNA"/>
</dbReference>
<gene>
    <name evidence="3" type="ORF">GPZ80_00930</name>
</gene>
<dbReference type="Proteomes" id="UP000734823">
    <property type="component" value="Unassembled WGS sequence"/>
</dbReference>
<dbReference type="PROSITE" id="PS50005">
    <property type="entry name" value="TPR"/>
    <property type="match status" value="1"/>
</dbReference>
<feature type="transmembrane region" description="Helical" evidence="2">
    <location>
        <begin position="387"/>
        <end position="407"/>
    </location>
</feature>
<evidence type="ECO:0000256" key="1">
    <source>
        <dbReference type="PROSITE-ProRule" id="PRU00339"/>
    </source>
</evidence>
<dbReference type="SMART" id="SM00028">
    <property type="entry name" value="TPR"/>
    <property type="match status" value="6"/>
</dbReference>
<dbReference type="Pfam" id="PF13432">
    <property type="entry name" value="TPR_16"/>
    <property type="match status" value="2"/>
</dbReference>
<accession>A0ABR7KZD5</accession>
<keyword evidence="4" id="KW-1185">Reference proteome</keyword>
<dbReference type="InterPro" id="IPR011990">
    <property type="entry name" value="TPR-like_helical_dom_sf"/>
</dbReference>
<keyword evidence="2" id="KW-1133">Transmembrane helix</keyword>
<dbReference type="SUPFAM" id="SSF48452">
    <property type="entry name" value="TPR-like"/>
    <property type="match status" value="1"/>
</dbReference>
<sequence>MNDVTDAALRRGQALLGLGRAREAEELLRTALAGQPDDTMVQVLLAQSLLRQEKYDEALDVGRGALAAEPENVFAHAIHAGSLAGLGRHPEALTAIRRGLALAPHLAGLHLQEASILLADDRAKEALASVKKARALDPEDSGGAALQAAALHDAGRFDDADAAVAEALRLDPENADAHRIQGLLALRRGGGKSAVRSQRTALRLDPTDKGARAGLSYALKTRNPLYGQLLRFQLWLGTLPKGVRIAVLIAPFILSRVLRPFDGQTWATVLFCVAIGLVILTWTLEPIMNCVLLLSRDRHVVDRPTRVATYCFLGFVAAAITCAVVATTGGPRGLLGLTFALGLWAMATGLTHTVSPGMRRIVLIGAVVAAALTALAVASVVAGAPGAGVAVALVLFSGVAATWMTALSK</sequence>
<evidence type="ECO:0000313" key="4">
    <source>
        <dbReference type="Proteomes" id="UP000734823"/>
    </source>
</evidence>
<dbReference type="PANTHER" id="PTHR44216">
    <property type="entry name" value="PROTEIN O-MANNOSYL-TRANSFERASE TMTC2"/>
    <property type="match status" value="1"/>
</dbReference>
<evidence type="ECO:0000256" key="2">
    <source>
        <dbReference type="SAM" id="Phobius"/>
    </source>
</evidence>
<comment type="caution">
    <text evidence="3">The sequence shown here is derived from an EMBL/GenBank/DDBJ whole genome shotgun (WGS) entry which is preliminary data.</text>
</comment>
<feature type="transmembrane region" description="Helical" evidence="2">
    <location>
        <begin position="361"/>
        <end position="381"/>
    </location>
</feature>
<feature type="transmembrane region" description="Helical" evidence="2">
    <location>
        <begin position="307"/>
        <end position="328"/>
    </location>
</feature>